<accession>A0ACD5UKT4</accession>
<dbReference type="EnsemblPlants" id="AVESA.00010b.r2.2CG0264770.1">
    <property type="protein sequence ID" value="AVESA.00010b.r2.2CG0264770.1.CDS"/>
    <property type="gene ID" value="AVESA.00010b.r2.2CG0264770"/>
</dbReference>
<evidence type="ECO:0000313" key="2">
    <source>
        <dbReference type="Proteomes" id="UP001732700"/>
    </source>
</evidence>
<keyword evidence="2" id="KW-1185">Reference proteome</keyword>
<proteinExistence type="predicted"/>
<organism evidence="1 2">
    <name type="scientific">Avena sativa</name>
    <name type="common">Oat</name>
    <dbReference type="NCBI Taxonomy" id="4498"/>
    <lineage>
        <taxon>Eukaryota</taxon>
        <taxon>Viridiplantae</taxon>
        <taxon>Streptophyta</taxon>
        <taxon>Embryophyta</taxon>
        <taxon>Tracheophyta</taxon>
        <taxon>Spermatophyta</taxon>
        <taxon>Magnoliopsida</taxon>
        <taxon>Liliopsida</taxon>
        <taxon>Poales</taxon>
        <taxon>Poaceae</taxon>
        <taxon>BOP clade</taxon>
        <taxon>Pooideae</taxon>
        <taxon>Poodae</taxon>
        <taxon>Poeae</taxon>
        <taxon>Poeae Chloroplast Group 1 (Aveneae type)</taxon>
        <taxon>Aveninae</taxon>
        <taxon>Avena</taxon>
    </lineage>
</organism>
<reference evidence="1" key="2">
    <citation type="submission" date="2025-09" db="UniProtKB">
        <authorList>
            <consortium name="EnsemblPlants"/>
        </authorList>
    </citation>
    <scope>IDENTIFICATION</scope>
</reference>
<reference evidence="1" key="1">
    <citation type="submission" date="2021-05" db="EMBL/GenBank/DDBJ databases">
        <authorList>
            <person name="Scholz U."/>
            <person name="Mascher M."/>
            <person name="Fiebig A."/>
        </authorList>
    </citation>
    <scope>NUCLEOTIDE SEQUENCE [LARGE SCALE GENOMIC DNA]</scope>
</reference>
<dbReference type="Proteomes" id="UP001732700">
    <property type="component" value="Chromosome 2C"/>
</dbReference>
<evidence type="ECO:0000313" key="1">
    <source>
        <dbReference type="EnsemblPlants" id="AVESA.00010b.r2.2CG0264770.1.CDS"/>
    </source>
</evidence>
<sequence>MGSEGPSIVTVHVTGFKKFHGVAENPTEKIVSDLRSFIEERGLPKNLVLGSCEILETAGQGALGALYKVLESATADRETGSSAQGQIIWIHFGVNSGASRFALENQAVNEATFRCPDELGWKPQRVPIVPSDGSISRTRETTLPVKELTKSLRKTGYDVMPSDDAGRFVCNYVYYHSLRFAEQQGIKSLFVHVPLFSTVDKEVQMHFAGSLLEALVSGLTSKM</sequence>
<name>A0ACD5UKT4_AVESA</name>
<protein>
    <submittedName>
        <fullName evidence="1">Uncharacterized protein</fullName>
    </submittedName>
</protein>